<dbReference type="PANTHER" id="PTHR43022">
    <property type="entry name" value="PROTEIN SMF"/>
    <property type="match status" value="1"/>
</dbReference>
<evidence type="ECO:0000259" key="3">
    <source>
        <dbReference type="Pfam" id="PF02481"/>
    </source>
</evidence>
<dbReference type="Gene3D" id="3.40.50.450">
    <property type="match status" value="1"/>
</dbReference>
<dbReference type="EMBL" id="JAVIZA010000001">
    <property type="protein sequence ID" value="MDR6166286.1"/>
    <property type="molecule type" value="Genomic_DNA"/>
</dbReference>
<sequence>MSGDDARAALAGLVPADDLEDPESREERWARARWSVLAEPGDGVAGLSIQRLGAAGALDCALRDDAPPPELDLSVGDWRRACARWRPRQDDHHYPIERARRVGVRLVVPEDAAWPAHVDELGIHAPVALWARGHTDELATAAKATTSSTAVALVGARAATPYGVQVAGEIAGDLAVGGATIVSGAAIGIDAAAHRACLAVDGVTIAVLAGGVDKAYPSGHAGLLTDVSRRGVVVSEVPCGTAPTKWRFLQRNRLIAALSDATVVVEAGWRSGSLNTAGHAAALGRALGAVPGPVTSAASAGCHRILREYDGRCITSAEDVREMLGWSNQAGPAVAVEGDGRTDDATRVLDALSTRTPRNLAEIARRSGVAGEEVTAWLGFLELDGRVVSDERGWRRTAS</sequence>
<gene>
    <name evidence="5" type="ORF">QE367_000490</name>
</gene>
<dbReference type="InterPro" id="IPR057666">
    <property type="entry name" value="DrpA_SLOG"/>
</dbReference>
<evidence type="ECO:0000313" key="6">
    <source>
        <dbReference type="Proteomes" id="UP001260188"/>
    </source>
</evidence>
<name>A0ABU1HXB5_9MICO</name>
<dbReference type="Pfam" id="PF17782">
    <property type="entry name" value="WHD_DprA"/>
    <property type="match status" value="1"/>
</dbReference>
<protein>
    <submittedName>
        <fullName evidence="5">DNA processing protein</fullName>
    </submittedName>
</protein>
<evidence type="ECO:0000259" key="4">
    <source>
        <dbReference type="Pfam" id="PF17782"/>
    </source>
</evidence>
<organism evidence="5 6">
    <name type="scientific">Microbacterium paludicola</name>
    <dbReference type="NCBI Taxonomy" id="300019"/>
    <lineage>
        <taxon>Bacteria</taxon>
        <taxon>Bacillati</taxon>
        <taxon>Actinomycetota</taxon>
        <taxon>Actinomycetes</taxon>
        <taxon>Micrococcales</taxon>
        <taxon>Microbacteriaceae</taxon>
        <taxon>Microbacterium</taxon>
    </lineage>
</organism>
<feature type="domain" description="DprA winged helix" evidence="4">
    <location>
        <begin position="340"/>
        <end position="389"/>
    </location>
</feature>
<dbReference type="Proteomes" id="UP001260188">
    <property type="component" value="Unassembled WGS sequence"/>
</dbReference>
<dbReference type="RefSeq" id="WP_309664603.1">
    <property type="nucleotide sequence ID" value="NZ_JAVIZA010000001.1"/>
</dbReference>
<evidence type="ECO:0000256" key="2">
    <source>
        <dbReference type="SAM" id="MobiDB-lite"/>
    </source>
</evidence>
<dbReference type="InterPro" id="IPR003488">
    <property type="entry name" value="DprA"/>
</dbReference>
<reference evidence="5 6" key="1">
    <citation type="submission" date="2023-08" db="EMBL/GenBank/DDBJ databases">
        <title>Functional and genomic diversity of the sorghum phyllosphere microbiome.</title>
        <authorList>
            <person name="Shade A."/>
        </authorList>
    </citation>
    <scope>NUCLEOTIDE SEQUENCE [LARGE SCALE GENOMIC DNA]</scope>
    <source>
        <strain evidence="5 6">SORGH_AS_0919</strain>
    </source>
</reference>
<dbReference type="Pfam" id="PF02481">
    <property type="entry name" value="DNA_processg_A"/>
    <property type="match status" value="1"/>
</dbReference>
<comment type="caution">
    <text evidence="5">The sequence shown here is derived from an EMBL/GenBank/DDBJ whole genome shotgun (WGS) entry which is preliminary data.</text>
</comment>
<proteinExistence type="inferred from homology"/>
<dbReference type="NCBIfam" id="TIGR00732">
    <property type="entry name" value="dprA"/>
    <property type="match status" value="1"/>
</dbReference>
<feature type="domain" description="Smf/DprA SLOG" evidence="3">
    <location>
        <begin position="106"/>
        <end position="324"/>
    </location>
</feature>
<evidence type="ECO:0000313" key="5">
    <source>
        <dbReference type="EMBL" id="MDR6166286.1"/>
    </source>
</evidence>
<feature type="region of interest" description="Disordered" evidence="2">
    <location>
        <begin position="1"/>
        <end position="25"/>
    </location>
</feature>
<dbReference type="Gene3D" id="1.10.10.10">
    <property type="entry name" value="Winged helix-like DNA-binding domain superfamily/Winged helix DNA-binding domain"/>
    <property type="match status" value="1"/>
</dbReference>
<dbReference type="InterPro" id="IPR041614">
    <property type="entry name" value="DprA_WH"/>
</dbReference>
<dbReference type="PANTHER" id="PTHR43022:SF1">
    <property type="entry name" value="PROTEIN SMF"/>
    <property type="match status" value="1"/>
</dbReference>
<dbReference type="InterPro" id="IPR036388">
    <property type="entry name" value="WH-like_DNA-bd_sf"/>
</dbReference>
<keyword evidence="6" id="KW-1185">Reference proteome</keyword>
<evidence type="ECO:0000256" key="1">
    <source>
        <dbReference type="ARBA" id="ARBA00006525"/>
    </source>
</evidence>
<comment type="similarity">
    <text evidence="1">Belongs to the DprA/Smf family.</text>
</comment>
<accession>A0ABU1HXB5</accession>
<dbReference type="SUPFAM" id="SSF102405">
    <property type="entry name" value="MCP/YpsA-like"/>
    <property type="match status" value="1"/>
</dbReference>